<dbReference type="PANTHER" id="PTHR34856:SF2">
    <property type="entry name" value="PROTEIN NRFD"/>
    <property type="match status" value="1"/>
</dbReference>
<evidence type="ECO:0000256" key="6">
    <source>
        <dbReference type="ARBA" id="ARBA00023136"/>
    </source>
</evidence>
<dbReference type="Pfam" id="PF03916">
    <property type="entry name" value="NrfD"/>
    <property type="match status" value="1"/>
</dbReference>
<feature type="transmembrane region" description="Helical" evidence="7">
    <location>
        <begin position="20"/>
        <end position="41"/>
    </location>
</feature>
<keyword evidence="3" id="KW-1003">Cell membrane</keyword>
<comment type="subcellular location">
    <subcellularLocation>
        <location evidence="1">Cell membrane</location>
        <topology evidence="1">Multi-pass membrane protein</topology>
    </subcellularLocation>
</comment>
<evidence type="ECO:0000256" key="1">
    <source>
        <dbReference type="ARBA" id="ARBA00004651"/>
    </source>
</evidence>
<feature type="transmembrane region" description="Helical" evidence="7">
    <location>
        <begin position="242"/>
        <end position="261"/>
    </location>
</feature>
<evidence type="ECO:0000256" key="7">
    <source>
        <dbReference type="SAM" id="Phobius"/>
    </source>
</evidence>
<keyword evidence="6 7" id="KW-0472">Membrane</keyword>
<comment type="similarity">
    <text evidence="2">Belongs to the NrfD family.</text>
</comment>
<proteinExistence type="inferred from homology"/>
<evidence type="ECO:0000256" key="3">
    <source>
        <dbReference type="ARBA" id="ARBA00022475"/>
    </source>
</evidence>
<name>X1SXC3_9ZZZZ</name>
<evidence type="ECO:0000256" key="2">
    <source>
        <dbReference type="ARBA" id="ARBA00008929"/>
    </source>
</evidence>
<feature type="transmembrane region" description="Helical" evidence="7">
    <location>
        <begin position="273"/>
        <end position="295"/>
    </location>
</feature>
<gene>
    <name evidence="8" type="ORF">S12H4_14131</name>
</gene>
<dbReference type="GO" id="GO:0005886">
    <property type="term" value="C:plasma membrane"/>
    <property type="evidence" value="ECO:0007669"/>
    <property type="project" value="UniProtKB-SubCell"/>
</dbReference>
<feature type="transmembrane region" description="Helical" evidence="7">
    <location>
        <begin position="201"/>
        <end position="222"/>
    </location>
</feature>
<feature type="transmembrane region" description="Helical" evidence="7">
    <location>
        <begin position="124"/>
        <end position="145"/>
    </location>
</feature>
<dbReference type="PANTHER" id="PTHR34856">
    <property type="entry name" value="PROTEIN NRFD"/>
    <property type="match status" value="1"/>
</dbReference>
<keyword evidence="4 7" id="KW-0812">Transmembrane</keyword>
<protein>
    <submittedName>
        <fullName evidence="8">Uncharacterized protein</fullName>
    </submittedName>
</protein>
<evidence type="ECO:0000256" key="4">
    <source>
        <dbReference type="ARBA" id="ARBA00022692"/>
    </source>
</evidence>
<accession>X1SXC3</accession>
<dbReference type="EMBL" id="BARW01006730">
    <property type="protein sequence ID" value="GAI79965.1"/>
    <property type="molecule type" value="Genomic_DNA"/>
</dbReference>
<feature type="transmembrane region" description="Helical" evidence="7">
    <location>
        <begin position="53"/>
        <end position="72"/>
    </location>
</feature>
<dbReference type="Gene3D" id="1.20.1630.10">
    <property type="entry name" value="Formate dehydrogenase/DMSO reductase domain"/>
    <property type="match status" value="1"/>
</dbReference>
<feature type="transmembrane region" description="Helical" evidence="7">
    <location>
        <begin position="92"/>
        <end position="112"/>
    </location>
</feature>
<dbReference type="InterPro" id="IPR005614">
    <property type="entry name" value="NrfD-like"/>
</dbReference>
<evidence type="ECO:0000313" key="8">
    <source>
        <dbReference type="EMBL" id="GAI79965.1"/>
    </source>
</evidence>
<organism evidence="8">
    <name type="scientific">marine sediment metagenome</name>
    <dbReference type="NCBI Taxonomy" id="412755"/>
    <lineage>
        <taxon>unclassified sequences</taxon>
        <taxon>metagenomes</taxon>
        <taxon>ecological metagenomes</taxon>
    </lineage>
</organism>
<sequence>MDTQVLYNIFHQDAFGFNIAMYIYLTGVSAGSFILSTLAYGFGLSKYKPLGKVGIVVATIVLIIAPLFLLFHVGMPYRAWHLFIYLNMASPITWGSFLLILYPINCIIYGYFMFKENMKLTRIFGLIGIPLAVSVHGYTGFILAFGKARALWNTALMPILFLVSAVISGIALMILIFIIKERFFSKDKRVDRELVFSLGKLLAWMIVFDLFLVACDLIVLSISHSDAQAAAHLLLRGEFSFLFLVVENLLGKIVPFILLAVPRLRTMTTTIVASILVVIGIFFMRYVVIVAGEFIPLL</sequence>
<comment type="caution">
    <text evidence="8">The sequence shown here is derived from an EMBL/GenBank/DDBJ whole genome shotgun (WGS) entry which is preliminary data.</text>
</comment>
<evidence type="ECO:0000256" key="5">
    <source>
        <dbReference type="ARBA" id="ARBA00022989"/>
    </source>
</evidence>
<dbReference type="InterPro" id="IPR052049">
    <property type="entry name" value="Electron_transfer_protein"/>
</dbReference>
<feature type="transmembrane region" description="Helical" evidence="7">
    <location>
        <begin position="157"/>
        <end position="180"/>
    </location>
</feature>
<dbReference type="AlphaFoldDB" id="X1SXC3"/>
<reference evidence="8" key="1">
    <citation type="journal article" date="2014" name="Front. Microbiol.">
        <title>High frequency of phylogenetically diverse reductive dehalogenase-homologous genes in deep subseafloor sedimentary metagenomes.</title>
        <authorList>
            <person name="Kawai M."/>
            <person name="Futagami T."/>
            <person name="Toyoda A."/>
            <person name="Takaki Y."/>
            <person name="Nishi S."/>
            <person name="Hori S."/>
            <person name="Arai W."/>
            <person name="Tsubouchi T."/>
            <person name="Morono Y."/>
            <person name="Uchiyama I."/>
            <person name="Ito T."/>
            <person name="Fujiyama A."/>
            <person name="Inagaki F."/>
            <person name="Takami H."/>
        </authorList>
    </citation>
    <scope>NUCLEOTIDE SEQUENCE</scope>
    <source>
        <strain evidence="8">Expedition CK06-06</strain>
    </source>
</reference>
<keyword evidence="5 7" id="KW-1133">Transmembrane helix</keyword>